<keyword evidence="2" id="KW-0472">Membrane</keyword>
<feature type="compositionally biased region" description="Polar residues" evidence="1">
    <location>
        <begin position="253"/>
        <end position="263"/>
    </location>
</feature>
<keyword evidence="4" id="KW-1185">Reference proteome</keyword>
<dbReference type="EMBL" id="KL197747">
    <property type="protein sequence ID" value="KDQ51589.1"/>
    <property type="molecule type" value="Genomic_DNA"/>
</dbReference>
<feature type="transmembrane region" description="Helical" evidence="2">
    <location>
        <begin position="308"/>
        <end position="341"/>
    </location>
</feature>
<feature type="transmembrane region" description="Helical" evidence="2">
    <location>
        <begin position="362"/>
        <end position="381"/>
    </location>
</feature>
<name>A0A067PA04_9AGAM</name>
<dbReference type="OrthoDB" id="3365917at2759"/>
<accession>A0A067PA04</accession>
<evidence type="ECO:0000256" key="2">
    <source>
        <dbReference type="SAM" id="Phobius"/>
    </source>
</evidence>
<evidence type="ECO:0000313" key="3">
    <source>
        <dbReference type="EMBL" id="KDQ51589.1"/>
    </source>
</evidence>
<feature type="compositionally biased region" description="Gly residues" evidence="1">
    <location>
        <begin position="30"/>
        <end position="57"/>
    </location>
</feature>
<protein>
    <submittedName>
        <fullName evidence="3">Uncharacterized protein</fullName>
    </submittedName>
</protein>
<gene>
    <name evidence="3" type="ORF">JAAARDRAFT_199044</name>
</gene>
<dbReference type="Proteomes" id="UP000027265">
    <property type="component" value="Unassembled WGS sequence"/>
</dbReference>
<reference evidence="4" key="1">
    <citation type="journal article" date="2014" name="Proc. Natl. Acad. Sci. U.S.A.">
        <title>Extensive sampling of basidiomycete genomes demonstrates inadequacy of the white-rot/brown-rot paradigm for wood decay fungi.</title>
        <authorList>
            <person name="Riley R."/>
            <person name="Salamov A.A."/>
            <person name="Brown D.W."/>
            <person name="Nagy L.G."/>
            <person name="Floudas D."/>
            <person name="Held B.W."/>
            <person name="Levasseur A."/>
            <person name="Lombard V."/>
            <person name="Morin E."/>
            <person name="Otillar R."/>
            <person name="Lindquist E.A."/>
            <person name="Sun H."/>
            <person name="LaButti K.M."/>
            <person name="Schmutz J."/>
            <person name="Jabbour D."/>
            <person name="Luo H."/>
            <person name="Baker S.E."/>
            <person name="Pisabarro A.G."/>
            <person name="Walton J.D."/>
            <person name="Blanchette R.A."/>
            <person name="Henrissat B."/>
            <person name="Martin F."/>
            <person name="Cullen D."/>
            <person name="Hibbett D.S."/>
            <person name="Grigoriev I.V."/>
        </authorList>
    </citation>
    <scope>NUCLEOTIDE SEQUENCE [LARGE SCALE GENOMIC DNA]</scope>
    <source>
        <strain evidence="4">MUCL 33604</strain>
    </source>
</reference>
<feature type="region of interest" description="Disordered" evidence="1">
    <location>
        <begin position="253"/>
        <end position="275"/>
    </location>
</feature>
<proteinExistence type="predicted"/>
<organism evidence="3 4">
    <name type="scientific">Jaapia argillacea MUCL 33604</name>
    <dbReference type="NCBI Taxonomy" id="933084"/>
    <lineage>
        <taxon>Eukaryota</taxon>
        <taxon>Fungi</taxon>
        <taxon>Dikarya</taxon>
        <taxon>Basidiomycota</taxon>
        <taxon>Agaricomycotina</taxon>
        <taxon>Agaricomycetes</taxon>
        <taxon>Agaricomycetidae</taxon>
        <taxon>Jaapiales</taxon>
        <taxon>Jaapiaceae</taxon>
        <taxon>Jaapia</taxon>
    </lineage>
</organism>
<keyword evidence="2" id="KW-0812">Transmembrane</keyword>
<dbReference type="AlphaFoldDB" id="A0A067PA04"/>
<sequence>MSIHPDSSSVLEHTTSDTDSQDAIEIIPLKGGGGRTGGGGRRSGGGRRTGGWGGRWTGGKSRSSPPSPRLKLGSRTGVPKGKYISAYSPGGGKRFTLGATSPFSGRLAGGGTRGQVFGNSRYGSGYPYGGSGTYINHRPFPYVFFPIPIYPHYYGSDTYANLTETQRPGGNITTAILLSSSPNTTEIYRIIGDQLSLTSVLTSLTTECHIQNTSITPFNASDGTHPWPLPEQMIQWYRASSFGLSLDSYNKSASLPSNMPPSNDSLPPPLTSDTPLPSGLNQTYPTCLNTTIGASIPLIDPPPSISTIVVWVFTGAIALIYLVIFGFVVLVSLVDLGRLVGEVFRRRDYETLGEERGFCERVLPSVFWLGFGVGCIVLIVYRPEYLVG</sequence>
<feature type="compositionally biased region" description="Low complexity" evidence="1">
    <location>
        <begin position="58"/>
        <end position="75"/>
    </location>
</feature>
<dbReference type="STRING" id="933084.A0A067PA04"/>
<evidence type="ECO:0000256" key="1">
    <source>
        <dbReference type="SAM" id="MobiDB-lite"/>
    </source>
</evidence>
<evidence type="ECO:0000313" key="4">
    <source>
        <dbReference type="Proteomes" id="UP000027265"/>
    </source>
</evidence>
<dbReference type="InParanoid" id="A0A067PA04"/>
<feature type="compositionally biased region" description="Polar residues" evidence="1">
    <location>
        <begin position="1"/>
        <end position="13"/>
    </location>
</feature>
<dbReference type="HOGENOM" id="CLU_057147_2_0_1"/>
<keyword evidence="2" id="KW-1133">Transmembrane helix</keyword>
<feature type="region of interest" description="Disordered" evidence="1">
    <location>
        <begin position="1"/>
        <end position="75"/>
    </location>
</feature>